<dbReference type="PROSITE" id="PS00595">
    <property type="entry name" value="AA_TRANSFER_CLASS_5"/>
    <property type="match status" value="1"/>
</dbReference>
<dbReference type="InterPro" id="IPR020578">
    <property type="entry name" value="Aminotrans_V_PyrdxlP_BS"/>
</dbReference>
<organism evidence="6 7">
    <name type="scientific">Bacillus swezeyi</name>
    <dbReference type="NCBI Taxonomy" id="1925020"/>
    <lineage>
        <taxon>Bacteria</taxon>
        <taxon>Bacillati</taxon>
        <taxon>Bacillota</taxon>
        <taxon>Bacilli</taxon>
        <taxon>Bacillales</taxon>
        <taxon>Bacillaceae</taxon>
        <taxon>Bacillus</taxon>
    </lineage>
</organism>
<feature type="domain" description="Aminotransferase class V" evidence="5">
    <location>
        <begin position="55"/>
        <end position="365"/>
    </location>
</feature>
<dbReference type="PANTHER" id="PTHR43586:SF15">
    <property type="entry name" value="BLR3095 PROTEIN"/>
    <property type="match status" value="1"/>
</dbReference>
<evidence type="ECO:0000256" key="1">
    <source>
        <dbReference type="ARBA" id="ARBA00001933"/>
    </source>
</evidence>
<protein>
    <submittedName>
        <fullName evidence="6">Aminotransferase</fullName>
    </submittedName>
</protein>
<dbReference type="PANTHER" id="PTHR43586">
    <property type="entry name" value="CYSTEINE DESULFURASE"/>
    <property type="match status" value="1"/>
</dbReference>
<reference evidence="6 7" key="1">
    <citation type="submission" date="2017-01" db="EMBL/GenBank/DDBJ databases">
        <title>Bacillus phylogenomics.</title>
        <authorList>
            <person name="Dunlap C."/>
        </authorList>
    </citation>
    <scope>NUCLEOTIDE SEQUENCE [LARGE SCALE GENOMIC DNA]</scope>
    <source>
        <strain evidence="6 7">NRRL B-41282</strain>
    </source>
</reference>
<comment type="caution">
    <text evidence="6">The sequence shown here is derived from an EMBL/GenBank/DDBJ whole genome shotgun (WGS) entry which is preliminary data.</text>
</comment>
<evidence type="ECO:0000256" key="3">
    <source>
        <dbReference type="RuleBase" id="RU004075"/>
    </source>
</evidence>
<dbReference type="EMBL" id="MTJL01000027">
    <property type="protein sequence ID" value="OMI03990.1"/>
    <property type="molecule type" value="Genomic_DNA"/>
</dbReference>
<keyword evidence="2" id="KW-0663">Pyridoxal phosphate</keyword>
<evidence type="ECO:0000313" key="6">
    <source>
        <dbReference type="EMBL" id="OMI03990.1"/>
    </source>
</evidence>
<dbReference type="Proteomes" id="UP000187367">
    <property type="component" value="Unassembled WGS sequence"/>
</dbReference>
<evidence type="ECO:0000259" key="5">
    <source>
        <dbReference type="Pfam" id="PF00266"/>
    </source>
</evidence>
<dbReference type="Gene3D" id="3.40.640.10">
    <property type="entry name" value="Type I PLP-dependent aspartate aminotransferase-like (Major domain)"/>
    <property type="match status" value="1"/>
</dbReference>
<dbReference type="InterPro" id="IPR015421">
    <property type="entry name" value="PyrdxlP-dep_Trfase_major"/>
</dbReference>
<comment type="similarity">
    <text evidence="3">Belongs to the class-V pyridoxal-phosphate-dependent aminotransferase family.</text>
</comment>
<keyword evidence="6" id="KW-0808">Transferase</keyword>
<dbReference type="RefSeq" id="WP_076760790.1">
    <property type="nucleotide sequence ID" value="NZ_JARMMH010000011.1"/>
</dbReference>
<dbReference type="InterPro" id="IPR015422">
    <property type="entry name" value="PyrdxlP-dep_Trfase_small"/>
</dbReference>
<name>A0A1R1QIE1_9BACI</name>
<dbReference type="OrthoDB" id="513408at2"/>
<accession>A0A1R1QIE1</accession>
<dbReference type="Pfam" id="PF00266">
    <property type="entry name" value="Aminotran_5"/>
    <property type="match status" value="1"/>
</dbReference>
<dbReference type="InterPro" id="IPR000192">
    <property type="entry name" value="Aminotrans_V_dom"/>
</dbReference>
<dbReference type="Gene3D" id="3.90.1150.10">
    <property type="entry name" value="Aspartate Aminotransferase, domain 1"/>
    <property type="match status" value="1"/>
</dbReference>
<keyword evidence="7" id="KW-1185">Reference proteome</keyword>
<evidence type="ECO:0000256" key="2">
    <source>
        <dbReference type="ARBA" id="ARBA00022898"/>
    </source>
</evidence>
<comment type="cofactor">
    <cofactor evidence="1 4">
        <name>pyridoxal 5'-phosphate</name>
        <dbReference type="ChEBI" id="CHEBI:597326"/>
    </cofactor>
</comment>
<proteinExistence type="inferred from homology"/>
<accession>A0A1R1S018</accession>
<evidence type="ECO:0000256" key="4">
    <source>
        <dbReference type="RuleBase" id="RU004504"/>
    </source>
</evidence>
<keyword evidence="6" id="KW-0032">Aminotransferase</keyword>
<sequence>MDHPYHAYRSLFPVLSTHIHLGACSGSALALPVSGAIDEYRSALLKGGLNWEALLKKMEEAKEKFSRLIGAEKEEIAVLSSVSDAVSAIAVSLPEQPHRNQIAFTDIDFPAIGQIWLAQDRFKYNLAVIHGEDGMIRLEQFEKQISDQTLLTCVPHVSYYNGFKQNLKDIAGIVHQKGSLLFVDAYQSAGHIPINVKDMDIDILAAGTRKYMLGIPGTAFLYIKRELSEQFQPKMTGWFGKDKPFAFDLHHSGFAEGAKRFETGTPSFIGLYAADAALKLLLEAAPVQIESYLQKLARFSLQHGKEKGLQIIGPQTVHNRTSLISIRSEQASRIESLLREKNIITSSRNDVIRIAPHFYNTKEEIEHTIDAIAALMHGRRKI</sequence>
<evidence type="ECO:0000313" key="7">
    <source>
        <dbReference type="Proteomes" id="UP000187367"/>
    </source>
</evidence>
<dbReference type="GO" id="GO:0008483">
    <property type="term" value="F:transaminase activity"/>
    <property type="evidence" value="ECO:0007669"/>
    <property type="project" value="UniProtKB-KW"/>
</dbReference>
<dbReference type="AlphaFoldDB" id="A0A1R1QIE1"/>
<gene>
    <name evidence="6" type="ORF">BW143_14180</name>
</gene>
<dbReference type="InterPro" id="IPR015424">
    <property type="entry name" value="PyrdxlP-dep_Trfase"/>
</dbReference>
<dbReference type="SUPFAM" id="SSF53383">
    <property type="entry name" value="PLP-dependent transferases"/>
    <property type="match status" value="1"/>
</dbReference>